<evidence type="ECO:0000256" key="1">
    <source>
        <dbReference type="SAM" id="SignalP"/>
    </source>
</evidence>
<reference evidence="2 3" key="1">
    <citation type="submission" date="2017-09" db="EMBL/GenBank/DDBJ databases">
        <title>Genome sequencing of Besnoitia besnoiti strain Bb-Ger1.</title>
        <authorList>
            <person name="Schares G."/>
            <person name="Venepally P."/>
            <person name="Lorenzi H.A."/>
        </authorList>
    </citation>
    <scope>NUCLEOTIDE SEQUENCE [LARGE SCALE GENOMIC DNA]</scope>
    <source>
        <strain evidence="2 3">Bb-Ger1</strain>
    </source>
</reference>
<feature type="chain" id="PRO_5013219324" evidence="1">
    <location>
        <begin position="23"/>
        <end position="327"/>
    </location>
</feature>
<dbReference type="GeneID" id="40307812"/>
<dbReference type="Proteomes" id="UP000224006">
    <property type="component" value="Unassembled WGS sequence"/>
</dbReference>
<evidence type="ECO:0000313" key="3">
    <source>
        <dbReference type="Proteomes" id="UP000224006"/>
    </source>
</evidence>
<protein>
    <submittedName>
        <fullName evidence="2">Uncharacterized protein</fullName>
    </submittedName>
</protein>
<name>A0A2A9M015_BESBE</name>
<proteinExistence type="predicted"/>
<keyword evidence="3" id="KW-1185">Reference proteome</keyword>
<feature type="signal peptide" evidence="1">
    <location>
        <begin position="1"/>
        <end position="22"/>
    </location>
</feature>
<dbReference type="EMBL" id="NWUJ01000015">
    <property type="protein sequence ID" value="PFH31325.1"/>
    <property type="molecule type" value="Genomic_DNA"/>
</dbReference>
<comment type="caution">
    <text evidence="2">The sequence shown here is derived from an EMBL/GenBank/DDBJ whole genome shotgun (WGS) entry which is preliminary data.</text>
</comment>
<dbReference type="OrthoDB" id="330015at2759"/>
<gene>
    <name evidence="2" type="ORF">BESB_027600</name>
</gene>
<keyword evidence="1" id="KW-0732">Signal</keyword>
<evidence type="ECO:0000313" key="2">
    <source>
        <dbReference type="EMBL" id="PFH31325.1"/>
    </source>
</evidence>
<dbReference type="RefSeq" id="XP_029215334.1">
    <property type="nucleotide sequence ID" value="XM_029361434.1"/>
</dbReference>
<organism evidence="2 3">
    <name type="scientific">Besnoitia besnoiti</name>
    <name type="common">Apicomplexan protozoan</name>
    <dbReference type="NCBI Taxonomy" id="94643"/>
    <lineage>
        <taxon>Eukaryota</taxon>
        <taxon>Sar</taxon>
        <taxon>Alveolata</taxon>
        <taxon>Apicomplexa</taxon>
        <taxon>Conoidasida</taxon>
        <taxon>Coccidia</taxon>
        <taxon>Eucoccidiorida</taxon>
        <taxon>Eimeriorina</taxon>
        <taxon>Sarcocystidae</taxon>
        <taxon>Besnoitia</taxon>
    </lineage>
</organism>
<dbReference type="KEGG" id="bbes:BESB_027600"/>
<sequence>MLAVSPLWLAALAVWYSTSVEGGPPESTARNEPMRLRRLDGPYGVGYGRWGFQGSYGVPLPQPGYAGKVPGVYTRPPGVTLLPTNTGVMYPRPVLGVVADQRVYAAGLATASSFTTAIGGYPQVAIAGAGPVLASQSSASVLAVSPGAEAAVVTQPYVSDALGSQAASVNQEAGTPATGSPSSCPEQSIGDLLVLANRLREGNIRTRQAAIEFLQSDADYRNCSVAALASIVDIQNLAEYLLASKTQKTEDSVWKELRSIAQLRFCSDDEVYALSRQAPIKRIYDPDGIRTSTHSLGAPADETGRARMDAGADDWCQLQPEHPLCQY</sequence>
<dbReference type="AlphaFoldDB" id="A0A2A9M015"/>
<accession>A0A2A9M015</accession>
<dbReference type="VEuPathDB" id="ToxoDB:BESB_027600"/>